<dbReference type="InterPro" id="IPR053266">
    <property type="entry name" value="Zinc_finger_protein_7"/>
</dbReference>
<dbReference type="Proteomes" id="UP000467840">
    <property type="component" value="Chromosome 5"/>
</dbReference>
<evidence type="ECO:0000313" key="3">
    <source>
        <dbReference type="EMBL" id="KAF2324314.1"/>
    </source>
</evidence>
<dbReference type="Gene3D" id="3.30.160.60">
    <property type="entry name" value="Classic Zinc Finger"/>
    <property type="match status" value="1"/>
</dbReference>
<proteinExistence type="predicted"/>
<dbReference type="PROSITE" id="PS00028">
    <property type="entry name" value="ZINC_FINGER_C2H2_1"/>
    <property type="match status" value="1"/>
</dbReference>
<dbReference type="Pfam" id="PF13912">
    <property type="entry name" value="zf-C2H2_6"/>
    <property type="match status" value="1"/>
</dbReference>
<dbReference type="EMBL" id="JAAGAX010000001">
    <property type="protein sequence ID" value="KAF2324314.1"/>
    <property type="molecule type" value="Genomic_DNA"/>
</dbReference>
<gene>
    <name evidence="3" type="ORF">GH714_012275</name>
</gene>
<sequence length="212" mass="24031">MSVASSVCLRYISESISTSPVVKMIFQTNITGISPINKNNKIFGDNYFGGNEAGNSNEWLNLSISRPGDFVDIEQVSLSNSIPNKVFPCNFCKRKFQSSQALGGHQNAHKRERGAIRRYQYERQMSANDMFTSKTVDLALGVQAYSLVHKPYRERNAMIARFNNVNQRYKVEWKAIVPEEATMVNWPGSFRIPSDQNSQPSDLLKVDLTLRL</sequence>
<keyword evidence="1" id="KW-0862">Zinc</keyword>
<dbReference type="PANTHER" id="PTHR47593:SF3">
    <property type="entry name" value="C2H2-TYPE DOMAIN-CONTAINING PROTEIN"/>
    <property type="match status" value="1"/>
</dbReference>
<evidence type="ECO:0000256" key="1">
    <source>
        <dbReference type="PROSITE-ProRule" id="PRU00042"/>
    </source>
</evidence>
<dbReference type="AlphaFoldDB" id="A0A6A6NGM4"/>
<accession>A0A6A6NGM4</accession>
<organism evidence="3 4">
    <name type="scientific">Hevea brasiliensis</name>
    <name type="common">Para rubber tree</name>
    <name type="synonym">Siphonia brasiliensis</name>
    <dbReference type="NCBI Taxonomy" id="3981"/>
    <lineage>
        <taxon>Eukaryota</taxon>
        <taxon>Viridiplantae</taxon>
        <taxon>Streptophyta</taxon>
        <taxon>Embryophyta</taxon>
        <taxon>Tracheophyta</taxon>
        <taxon>Spermatophyta</taxon>
        <taxon>Magnoliopsida</taxon>
        <taxon>eudicotyledons</taxon>
        <taxon>Gunneridae</taxon>
        <taxon>Pentapetalae</taxon>
        <taxon>rosids</taxon>
        <taxon>fabids</taxon>
        <taxon>Malpighiales</taxon>
        <taxon>Euphorbiaceae</taxon>
        <taxon>Crotonoideae</taxon>
        <taxon>Micrandreae</taxon>
        <taxon>Hevea</taxon>
    </lineage>
</organism>
<keyword evidence="1" id="KW-0863">Zinc-finger</keyword>
<reference evidence="3 4" key="1">
    <citation type="journal article" date="2020" name="Mol. Plant">
        <title>The Chromosome-Based Rubber Tree Genome Provides New Insights into Spurge Genome Evolution and Rubber Biosynthesis.</title>
        <authorList>
            <person name="Liu J."/>
            <person name="Shi C."/>
            <person name="Shi C.C."/>
            <person name="Li W."/>
            <person name="Zhang Q.J."/>
            <person name="Zhang Y."/>
            <person name="Li K."/>
            <person name="Lu H.F."/>
            <person name="Shi C."/>
            <person name="Zhu S.T."/>
            <person name="Xiao Z.Y."/>
            <person name="Nan H."/>
            <person name="Yue Y."/>
            <person name="Zhu X.G."/>
            <person name="Wu Y."/>
            <person name="Hong X.N."/>
            <person name="Fan G.Y."/>
            <person name="Tong Y."/>
            <person name="Zhang D."/>
            <person name="Mao C.L."/>
            <person name="Liu Y.L."/>
            <person name="Hao S.J."/>
            <person name="Liu W.Q."/>
            <person name="Lv M.Q."/>
            <person name="Zhang H.B."/>
            <person name="Liu Y."/>
            <person name="Hu-Tang G.R."/>
            <person name="Wang J.P."/>
            <person name="Wang J.H."/>
            <person name="Sun Y.H."/>
            <person name="Ni S.B."/>
            <person name="Chen W.B."/>
            <person name="Zhang X.C."/>
            <person name="Jiao Y.N."/>
            <person name="Eichler E.E."/>
            <person name="Li G.H."/>
            <person name="Liu X."/>
            <person name="Gao L.Z."/>
        </authorList>
    </citation>
    <scope>NUCLEOTIDE SEQUENCE [LARGE SCALE GENOMIC DNA]</scope>
    <source>
        <strain evidence="4">cv. GT1</strain>
        <tissue evidence="3">Leaf</tissue>
    </source>
</reference>
<feature type="domain" description="C2H2-type" evidence="2">
    <location>
        <begin position="87"/>
        <end position="114"/>
    </location>
</feature>
<dbReference type="PANTHER" id="PTHR47593">
    <property type="entry name" value="ZINC FINGER PROTEIN 4-LIKE"/>
    <property type="match status" value="1"/>
</dbReference>
<dbReference type="InterPro" id="IPR013087">
    <property type="entry name" value="Znf_C2H2_type"/>
</dbReference>
<dbReference type="GO" id="GO:0008270">
    <property type="term" value="F:zinc ion binding"/>
    <property type="evidence" value="ECO:0007669"/>
    <property type="project" value="UniProtKB-KW"/>
</dbReference>
<dbReference type="PROSITE" id="PS50157">
    <property type="entry name" value="ZINC_FINGER_C2H2_2"/>
    <property type="match status" value="1"/>
</dbReference>
<protein>
    <recommendedName>
        <fullName evidence="2">C2H2-type domain-containing protein</fullName>
    </recommendedName>
</protein>
<keyword evidence="4" id="KW-1185">Reference proteome</keyword>
<evidence type="ECO:0000259" key="2">
    <source>
        <dbReference type="PROSITE" id="PS50157"/>
    </source>
</evidence>
<name>A0A6A6NGM4_HEVBR</name>
<evidence type="ECO:0000313" key="4">
    <source>
        <dbReference type="Proteomes" id="UP000467840"/>
    </source>
</evidence>
<dbReference type="InterPro" id="IPR036236">
    <property type="entry name" value="Znf_C2H2_sf"/>
</dbReference>
<keyword evidence="1" id="KW-0479">Metal-binding</keyword>
<comment type="caution">
    <text evidence="3">The sequence shown here is derived from an EMBL/GenBank/DDBJ whole genome shotgun (WGS) entry which is preliminary data.</text>
</comment>
<dbReference type="SUPFAM" id="SSF57667">
    <property type="entry name" value="beta-beta-alpha zinc fingers"/>
    <property type="match status" value="1"/>
</dbReference>